<dbReference type="Proteomes" id="UP001489004">
    <property type="component" value="Unassembled WGS sequence"/>
</dbReference>
<comment type="caution">
    <text evidence="1">The sequence shown here is derived from an EMBL/GenBank/DDBJ whole genome shotgun (WGS) entry which is preliminary data.</text>
</comment>
<evidence type="ECO:0000313" key="1">
    <source>
        <dbReference type="EMBL" id="KAK9814261.1"/>
    </source>
</evidence>
<dbReference type="EMBL" id="JALJOR010000007">
    <property type="protein sequence ID" value="KAK9814261.1"/>
    <property type="molecule type" value="Genomic_DNA"/>
</dbReference>
<reference evidence="1 2" key="1">
    <citation type="journal article" date="2024" name="Nat. Commun.">
        <title>Phylogenomics reveals the evolutionary origins of lichenization in chlorophyte algae.</title>
        <authorList>
            <person name="Puginier C."/>
            <person name="Libourel C."/>
            <person name="Otte J."/>
            <person name="Skaloud P."/>
            <person name="Haon M."/>
            <person name="Grisel S."/>
            <person name="Petersen M."/>
            <person name="Berrin J.G."/>
            <person name="Delaux P.M."/>
            <person name="Dal Grande F."/>
            <person name="Keller J."/>
        </authorList>
    </citation>
    <scope>NUCLEOTIDE SEQUENCE [LARGE SCALE GENOMIC DNA]</scope>
    <source>
        <strain evidence="1 2">SAG 2043</strain>
    </source>
</reference>
<accession>A0AAW1Q0P3</accession>
<organism evidence="1 2">
    <name type="scientific">[Myrmecia] bisecta</name>
    <dbReference type="NCBI Taxonomy" id="41462"/>
    <lineage>
        <taxon>Eukaryota</taxon>
        <taxon>Viridiplantae</taxon>
        <taxon>Chlorophyta</taxon>
        <taxon>core chlorophytes</taxon>
        <taxon>Trebouxiophyceae</taxon>
        <taxon>Trebouxiales</taxon>
        <taxon>Trebouxiaceae</taxon>
        <taxon>Myrmecia</taxon>
    </lineage>
</organism>
<sequence>MGIDSTFTAPRRTDFVVVVNGDLCAPCQAVMPHVTEEHSVAGLIDLQSARSGETITLLQRSLNQGMDFAAHNTTLTWLQHIGRFRRYKYFIFLNSSVRGPFFPSFMPPQWHWTRGYTDQLRGELKLVGASLVCLPTIDHGGHGPKIESWTFAVEPHTLRLLTEAGVFSVRTEKFGMGGVVIAGEYGLSNLLMRRGVAASLVICAACCCCAF</sequence>
<dbReference type="AlphaFoldDB" id="A0AAW1Q0P3"/>
<keyword evidence="2" id="KW-1185">Reference proteome</keyword>
<evidence type="ECO:0000313" key="2">
    <source>
        <dbReference type="Proteomes" id="UP001489004"/>
    </source>
</evidence>
<protein>
    <submittedName>
        <fullName evidence="1">Uncharacterized protein</fullName>
    </submittedName>
</protein>
<gene>
    <name evidence="1" type="ORF">WJX72_003056</name>
</gene>
<name>A0AAW1Q0P3_9CHLO</name>
<proteinExistence type="predicted"/>